<feature type="transmembrane region" description="Helical" evidence="10">
    <location>
        <begin position="93"/>
        <end position="116"/>
    </location>
</feature>
<evidence type="ECO:0000256" key="2">
    <source>
        <dbReference type="ARBA" id="ARBA00022475"/>
    </source>
</evidence>
<keyword evidence="3 9" id="KW-0812">Transmembrane</keyword>
<feature type="transmembrane region" description="Helical" evidence="10">
    <location>
        <begin position="245"/>
        <end position="266"/>
    </location>
</feature>
<gene>
    <name evidence="12" type="ORF">PMEA_00015235</name>
</gene>
<keyword evidence="4 10" id="KW-1133">Transmembrane helix</keyword>
<protein>
    <recommendedName>
        <fullName evidence="11">G-protein coupled receptors family 1 profile domain-containing protein</fullName>
    </recommendedName>
</protein>
<feature type="transmembrane region" description="Helical" evidence="10">
    <location>
        <begin position="169"/>
        <end position="195"/>
    </location>
</feature>
<dbReference type="PROSITE" id="PS00237">
    <property type="entry name" value="G_PROTEIN_RECEP_F1_1"/>
    <property type="match status" value="1"/>
</dbReference>
<feature type="transmembrane region" description="Helical" evidence="10">
    <location>
        <begin position="216"/>
        <end position="239"/>
    </location>
</feature>
<comment type="similarity">
    <text evidence="9">Belongs to the G-protein coupled receptor 1 family.</text>
</comment>
<dbReference type="InterPro" id="IPR017452">
    <property type="entry name" value="GPCR_Rhodpsn_7TM"/>
</dbReference>
<evidence type="ECO:0000256" key="10">
    <source>
        <dbReference type="SAM" id="Phobius"/>
    </source>
</evidence>
<dbReference type="Gene3D" id="1.20.1070.10">
    <property type="entry name" value="Rhodopsin 7-helix transmembrane proteins"/>
    <property type="match status" value="1"/>
</dbReference>
<keyword evidence="7 9" id="KW-0675">Receptor</keyword>
<evidence type="ECO:0000256" key="5">
    <source>
        <dbReference type="ARBA" id="ARBA00023040"/>
    </source>
</evidence>
<keyword evidence="2" id="KW-1003">Cell membrane</keyword>
<dbReference type="GO" id="GO:0004930">
    <property type="term" value="F:G protein-coupled receptor activity"/>
    <property type="evidence" value="ECO:0007669"/>
    <property type="project" value="UniProtKB-KW"/>
</dbReference>
<name>A0AAU9X1W0_9CNID</name>
<proteinExistence type="inferred from homology"/>
<keyword evidence="13" id="KW-1185">Reference proteome</keyword>
<comment type="subcellular location">
    <subcellularLocation>
        <location evidence="1">Cell membrane</location>
        <topology evidence="1">Multi-pass membrane protein</topology>
    </subcellularLocation>
</comment>
<comment type="caution">
    <text evidence="12">The sequence shown here is derived from an EMBL/GenBank/DDBJ whole genome shotgun (WGS) entry which is preliminary data.</text>
</comment>
<feature type="domain" description="G-protein coupled receptors family 1 profile" evidence="11">
    <location>
        <begin position="108"/>
        <end position="226"/>
    </location>
</feature>
<evidence type="ECO:0000256" key="4">
    <source>
        <dbReference type="ARBA" id="ARBA00022989"/>
    </source>
</evidence>
<dbReference type="PANTHER" id="PTHR24248">
    <property type="entry name" value="ADRENERGIC RECEPTOR-RELATED G-PROTEIN COUPLED RECEPTOR"/>
    <property type="match status" value="1"/>
</dbReference>
<evidence type="ECO:0000256" key="3">
    <source>
        <dbReference type="ARBA" id="ARBA00022692"/>
    </source>
</evidence>
<dbReference type="AlphaFoldDB" id="A0AAU9X1W0"/>
<evidence type="ECO:0000256" key="7">
    <source>
        <dbReference type="ARBA" id="ARBA00023170"/>
    </source>
</evidence>
<organism evidence="12 13">
    <name type="scientific">Pocillopora meandrina</name>
    <dbReference type="NCBI Taxonomy" id="46732"/>
    <lineage>
        <taxon>Eukaryota</taxon>
        <taxon>Metazoa</taxon>
        <taxon>Cnidaria</taxon>
        <taxon>Anthozoa</taxon>
        <taxon>Hexacorallia</taxon>
        <taxon>Scleractinia</taxon>
        <taxon>Astrocoeniina</taxon>
        <taxon>Pocilloporidae</taxon>
        <taxon>Pocillopora</taxon>
    </lineage>
</organism>
<evidence type="ECO:0000259" key="11">
    <source>
        <dbReference type="PROSITE" id="PS50262"/>
    </source>
</evidence>
<feature type="transmembrane region" description="Helical" evidence="10">
    <location>
        <begin position="38"/>
        <end position="58"/>
    </location>
</feature>
<dbReference type="PROSITE" id="PS50262">
    <property type="entry name" value="G_PROTEIN_RECEP_F1_2"/>
    <property type="match status" value="1"/>
</dbReference>
<dbReference type="GO" id="GO:0005886">
    <property type="term" value="C:plasma membrane"/>
    <property type="evidence" value="ECO:0007669"/>
    <property type="project" value="UniProtKB-SubCell"/>
</dbReference>
<evidence type="ECO:0000256" key="6">
    <source>
        <dbReference type="ARBA" id="ARBA00023136"/>
    </source>
</evidence>
<evidence type="ECO:0000313" key="13">
    <source>
        <dbReference type="Proteomes" id="UP001159428"/>
    </source>
</evidence>
<dbReference type="SUPFAM" id="SSF81321">
    <property type="entry name" value="Family A G protein-coupled receptor-like"/>
    <property type="match status" value="1"/>
</dbReference>
<feature type="transmembrane region" description="Helical" evidence="10">
    <location>
        <begin position="128"/>
        <end position="149"/>
    </location>
</feature>
<keyword evidence="6 10" id="KW-0472">Membrane</keyword>
<keyword evidence="5 9" id="KW-0297">G-protein coupled receptor</keyword>
<reference evidence="12 13" key="1">
    <citation type="submission" date="2022-05" db="EMBL/GenBank/DDBJ databases">
        <authorList>
            <consortium name="Genoscope - CEA"/>
            <person name="William W."/>
        </authorList>
    </citation>
    <scope>NUCLEOTIDE SEQUENCE [LARGE SCALE GENOMIC DNA]</scope>
</reference>
<dbReference type="Proteomes" id="UP001159428">
    <property type="component" value="Unassembled WGS sequence"/>
</dbReference>
<accession>A0AAU9X1W0</accession>
<sequence length="441" mass="49840">MCVCASAEAVLGKPFLSLINKKQPHHFTRIRRTFFERICQLASIVIKPFVLIKMNLSYPKGPLGNSSRLEIFCSSSPQMKSIWDSTQKTSLQLAVVVATVACPFTVLLNIVVIATIKKVRQLQTNSNILIASLAAAGLLVGAVCMPLTISLDTLILRGYASENVICTRVLVAMVVLYTAWSASFYHLVIISWERYLAIVKRVEYKIIITKSRVKKYAGIAWVIAFMTIALFFALVVAGIHYEVLLFLDGIFGLGWLTGISIMVNFYRKVYLELRKQKRCQTSQLFAFSTKEKIESEVDIGRPATQHRGVEEPAEHKNALPSRRSVSCPEVIYRRENTRLRVSQVTPMERRMSLPSFQEDAQLHNALQPIPFTVTVQIEHTPRKKLVKRNSELLDDKGSRKRLLRSKNMRSTSLNLKIVSNVEIRAGVKRAKAYSQRRNSAP</sequence>
<keyword evidence="8 9" id="KW-0807">Transducer</keyword>
<evidence type="ECO:0000313" key="12">
    <source>
        <dbReference type="EMBL" id="CAH3132837.1"/>
    </source>
</evidence>
<evidence type="ECO:0000256" key="8">
    <source>
        <dbReference type="ARBA" id="ARBA00023224"/>
    </source>
</evidence>
<dbReference type="Pfam" id="PF00001">
    <property type="entry name" value="7tm_1"/>
    <property type="match status" value="1"/>
</dbReference>
<dbReference type="EMBL" id="CALNXJ010000027">
    <property type="protein sequence ID" value="CAH3132837.1"/>
    <property type="molecule type" value="Genomic_DNA"/>
</dbReference>
<evidence type="ECO:0000256" key="1">
    <source>
        <dbReference type="ARBA" id="ARBA00004651"/>
    </source>
</evidence>
<evidence type="ECO:0000256" key="9">
    <source>
        <dbReference type="RuleBase" id="RU000688"/>
    </source>
</evidence>
<dbReference type="PRINTS" id="PR00237">
    <property type="entry name" value="GPCRRHODOPSN"/>
</dbReference>
<dbReference type="InterPro" id="IPR000276">
    <property type="entry name" value="GPCR_Rhodpsn"/>
</dbReference>